<gene>
    <name evidence="1" type="ORF">PV05_06983</name>
</gene>
<dbReference type="STRING" id="348802.A0A0D2EJ01"/>
<evidence type="ECO:0000313" key="2">
    <source>
        <dbReference type="Proteomes" id="UP000054342"/>
    </source>
</evidence>
<dbReference type="Gene3D" id="1.10.510.10">
    <property type="entry name" value="Transferase(Phosphotransferase) domain 1"/>
    <property type="match status" value="1"/>
</dbReference>
<name>A0A0D2EJ01_9EURO</name>
<dbReference type="RefSeq" id="XP_013315219.1">
    <property type="nucleotide sequence ID" value="XM_013459765.1"/>
</dbReference>
<keyword evidence="2" id="KW-1185">Reference proteome</keyword>
<dbReference type="PANTHER" id="PTHR38248:SF2">
    <property type="entry name" value="FUNK1 11"/>
    <property type="match status" value="1"/>
</dbReference>
<protein>
    <recommendedName>
        <fullName evidence="3">Protein kinase domain-containing protein</fullName>
    </recommendedName>
</protein>
<accession>A0A0D2EJ01</accession>
<reference evidence="1 2" key="1">
    <citation type="submission" date="2015-01" db="EMBL/GenBank/DDBJ databases">
        <title>The Genome Sequence of Exophiala xenobiotica CBS118157.</title>
        <authorList>
            <consortium name="The Broad Institute Genomics Platform"/>
            <person name="Cuomo C."/>
            <person name="de Hoog S."/>
            <person name="Gorbushina A."/>
            <person name="Stielow B."/>
            <person name="Teixiera M."/>
            <person name="Abouelleil A."/>
            <person name="Chapman S.B."/>
            <person name="Priest M."/>
            <person name="Young S.K."/>
            <person name="Wortman J."/>
            <person name="Nusbaum C."/>
            <person name="Birren B."/>
        </authorList>
    </citation>
    <scope>NUCLEOTIDE SEQUENCE [LARGE SCALE GENOMIC DNA]</scope>
    <source>
        <strain evidence="1 2">CBS 118157</strain>
    </source>
</reference>
<organism evidence="1 2">
    <name type="scientific">Exophiala xenobiotica</name>
    <dbReference type="NCBI Taxonomy" id="348802"/>
    <lineage>
        <taxon>Eukaryota</taxon>
        <taxon>Fungi</taxon>
        <taxon>Dikarya</taxon>
        <taxon>Ascomycota</taxon>
        <taxon>Pezizomycotina</taxon>
        <taxon>Eurotiomycetes</taxon>
        <taxon>Chaetothyriomycetidae</taxon>
        <taxon>Chaetothyriales</taxon>
        <taxon>Herpotrichiellaceae</taxon>
        <taxon>Exophiala</taxon>
    </lineage>
</organism>
<dbReference type="HOGENOM" id="CLU_636212_0_0_1"/>
<dbReference type="EMBL" id="KN847320">
    <property type="protein sequence ID" value="KIW54635.1"/>
    <property type="molecule type" value="Genomic_DNA"/>
</dbReference>
<dbReference type="AlphaFoldDB" id="A0A0D2EJ01"/>
<proteinExistence type="predicted"/>
<dbReference type="InterPro" id="IPR011009">
    <property type="entry name" value="Kinase-like_dom_sf"/>
</dbReference>
<evidence type="ECO:0000313" key="1">
    <source>
        <dbReference type="EMBL" id="KIW54635.1"/>
    </source>
</evidence>
<sequence>MKNQPQSKIIKEIIKDNSIGKALNDLHTCFMSLCEDRSLSCTSDALDQLGQEDLRNLALPFLSSIKCLPVSGLLLSETGPGSLRSDLLKLISAVASSEFDFGRIKPLLNVALSHKPENTLIWDQVYNAITESTPPSRPIPSHFQYTPWLHHTSGSENSSENRQDMDSALKLELNTFYVGLRHFRQTILWIVASVETAFEAVFKKYMEGSNPLQMNICDTLLDLDLSPVDCYYRLRRDDNDGKRVIYVHITDISILPEDSRTSNDELIRALSKLSGWYDKWDTLTVSRLGDGVRCLPNRFKAHALPPEKVVEGYPFFDILNLRVVSQKKSRVTYVDNGSELCYLKVARFNFELRRMLTELEAIYTLAERKSQLGPELVGYAFEGSRHRVIGFLTKAISGRPARISDMEDCKRALRELHASGLLHGDLVKDNILITSKGPKFIDFEHSSPQPGNDLERWNAMKDQELYGLEAALLDSSGKGRPWD</sequence>
<dbReference type="SUPFAM" id="SSF56112">
    <property type="entry name" value="Protein kinase-like (PK-like)"/>
    <property type="match status" value="1"/>
</dbReference>
<evidence type="ECO:0008006" key="3">
    <source>
        <dbReference type="Google" id="ProtNLM"/>
    </source>
</evidence>
<dbReference type="GeneID" id="25328891"/>
<dbReference type="PANTHER" id="PTHR38248">
    <property type="entry name" value="FUNK1 6"/>
    <property type="match status" value="1"/>
</dbReference>
<dbReference type="Proteomes" id="UP000054342">
    <property type="component" value="Unassembled WGS sequence"/>
</dbReference>
<dbReference type="OrthoDB" id="4157455at2759"/>